<keyword evidence="8" id="KW-0675">Receptor</keyword>
<name>A0A182NLU4_9DIPT</name>
<dbReference type="Gene3D" id="2.10.50.30">
    <property type="entry name" value="GPCR, family 3, nine cysteines domain"/>
    <property type="match status" value="1"/>
</dbReference>
<dbReference type="InterPro" id="IPR000162">
    <property type="entry name" value="GPCR_3_mtglu_rcpt"/>
</dbReference>
<dbReference type="Pfam" id="PF01094">
    <property type="entry name" value="ANF_receptor"/>
    <property type="match status" value="1"/>
</dbReference>
<dbReference type="PROSITE" id="PS50259">
    <property type="entry name" value="G_PROTEIN_RECEP_F3_4"/>
    <property type="match status" value="1"/>
</dbReference>
<keyword evidence="6" id="KW-0297">G-protein coupled receptor</keyword>
<keyword evidence="4 13" id="KW-0812">Transmembrane</keyword>
<dbReference type="PRINTS" id="PR00248">
    <property type="entry name" value="GPCRMGR"/>
</dbReference>
<dbReference type="SUPFAM" id="SSF53822">
    <property type="entry name" value="Periplasmic binding protein-like I"/>
    <property type="match status" value="1"/>
</dbReference>
<evidence type="ECO:0000256" key="8">
    <source>
        <dbReference type="ARBA" id="ARBA00023170"/>
    </source>
</evidence>
<dbReference type="GO" id="GO:0004930">
    <property type="term" value="F:G protein-coupled receptor activity"/>
    <property type="evidence" value="ECO:0007669"/>
    <property type="project" value="UniProtKB-KW"/>
</dbReference>
<feature type="transmembrane region" description="Helical" evidence="13">
    <location>
        <begin position="738"/>
        <end position="762"/>
    </location>
</feature>
<evidence type="ECO:0000256" key="3">
    <source>
        <dbReference type="ARBA" id="ARBA00022475"/>
    </source>
</evidence>
<keyword evidence="9" id="KW-0325">Glycoprotein</keyword>
<evidence type="ECO:0000256" key="1">
    <source>
        <dbReference type="ARBA" id="ARBA00004651"/>
    </source>
</evidence>
<dbReference type="AlphaFoldDB" id="A0A182NLU4"/>
<protein>
    <recommendedName>
        <fullName evidence="14">G-protein coupled receptors family 3 profile domain-containing protein</fullName>
    </recommendedName>
</protein>
<dbReference type="STRING" id="7168.A0A182NLU4"/>
<dbReference type="Pfam" id="PF00003">
    <property type="entry name" value="7tm_3"/>
    <property type="match status" value="1"/>
</dbReference>
<dbReference type="FunFam" id="2.10.50.30:FF:000001">
    <property type="entry name" value="metabotropic glutamate receptor 1"/>
    <property type="match status" value="1"/>
</dbReference>
<feature type="transmembrane region" description="Helical" evidence="13">
    <location>
        <begin position="777"/>
        <end position="797"/>
    </location>
</feature>
<evidence type="ECO:0000259" key="14">
    <source>
        <dbReference type="PROSITE" id="PS50259"/>
    </source>
</evidence>
<evidence type="ECO:0000256" key="6">
    <source>
        <dbReference type="ARBA" id="ARBA00023040"/>
    </source>
</evidence>
<feature type="transmembrane region" description="Helical" evidence="13">
    <location>
        <begin position="932"/>
        <end position="952"/>
    </location>
</feature>
<feature type="transmembrane region" description="Helical" evidence="13">
    <location>
        <begin position="897"/>
        <end position="920"/>
    </location>
</feature>
<evidence type="ECO:0000313" key="15">
    <source>
        <dbReference type="EnsemblMetazoa" id="ADIR008625-PA"/>
    </source>
</evidence>
<comment type="function">
    <text evidence="11">G-protein coupled receptor for glutamate. Ligand binding causes a conformation change that triggers signaling via guanine nucleotide-binding proteins (G proteins) and modulates the activity of down-stream effectors.</text>
</comment>
<dbReference type="InterPro" id="IPR011500">
    <property type="entry name" value="GPCR_3_9-Cys_dom"/>
</dbReference>
<dbReference type="InterPro" id="IPR038550">
    <property type="entry name" value="GPCR_3_9-Cys_sf"/>
</dbReference>
<dbReference type="FunFam" id="3.40.50.2300:FF:000681">
    <property type="entry name" value="Metabotropic glutamate receptor-like Protein"/>
    <property type="match status" value="1"/>
</dbReference>
<evidence type="ECO:0000256" key="7">
    <source>
        <dbReference type="ARBA" id="ARBA00023136"/>
    </source>
</evidence>
<evidence type="ECO:0000256" key="11">
    <source>
        <dbReference type="ARBA" id="ARBA00054813"/>
    </source>
</evidence>
<dbReference type="InterPro" id="IPR017979">
    <property type="entry name" value="GPCR_3_CS"/>
</dbReference>
<comment type="subcellular location">
    <subcellularLocation>
        <location evidence="1">Cell membrane</location>
        <topology evidence="1">Multi-pass membrane protein</topology>
    </subcellularLocation>
</comment>
<reference evidence="15" key="2">
    <citation type="submission" date="2020-05" db="UniProtKB">
        <authorList>
            <consortium name="EnsemblMetazoa"/>
        </authorList>
    </citation>
    <scope>IDENTIFICATION</scope>
    <source>
        <strain evidence="15">WRAIR2</strain>
    </source>
</reference>
<keyword evidence="16" id="KW-1185">Reference proteome</keyword>
<dbReference type="FunFam" id="3.40.50.2300:FF:000145">
    <property type="entry name" value="Glutamate receptor, metabotropic"/>
    <property type="match status" value="1"/>
</dbReference>
<comment type="similarity">
    <text evidence="2">Belongs to the G-protein coupled receptor 3 family.</text>
</comment>
<evidence type="ECO:0000256" key="9">
    <source>
        <dbReference type="ARBA" id="ARBA00023180"/>
    </source>
</evidence>
<evidence type="ECO:0000256" key="2">
    <source>
        <dbReference type="ARBA" id="ARBA00007242"/>
    </source>
</evidence>
<dbReference type="InterPro" id="IPR000337">
    <property type="entry name" value="GPCR_3"/>
</dbReference>
<dbReference type="VEuPathDB" id="VectorBase:ADIR008625"/>
<dbReference type="Pfam" id="PF07562">
    <property type="entry name" value="NCD3G"/>
    <property type="match status" value="1"/>
</dbReference>
<evidence type="ECO:0000256" key="5">
    <source>
        <dbReference type="ARBA" id="ARBA00022989"/>
    </source>
</evidence>
<evidence type="ECO:0000256" key="4">
    <source>
        <dbReference type="ARBA" id="ARBA00022692"/>
    </source>
</evidence>
<dbReference type="Gene3D" id="3.40.50.2300">
    <property type="match status" value="2"/>
</dbReference>
<dbReference type="EnsemblMetazoa" id="ADIR008625-RA">
    <property type="protein sequence ID" value="ADIR008625-PA"/>
    <property type="gene ID" value="ADIR008625"/>
</dbReference>
<evidence type="ECO:0000256" key="13">
    <source>
        <dbReference type="SAM" id="Phobius"/>
    </source>
</evidence>
<dbReference type="PRINTS" id="PR00593">
    <property type="entry name" value="MTABOTROPICR"/>
</dbReference>
<evidence type="ECO:0000313" key="16">
    <source>
        <dbReference type="Proteomes" id="UP000075884"/>
    </source>
</evidence>
<dbReference type="InterPro" id="IPR001828">
    <property type="entry name" value="ANF_lig-bd_rcpt"/>
</dbReference>
<dbReference type="CDD" id="cd15045">
    <property type="entry name" value="7tmC_mGluRs"/>
    <property type="match status" value="1"/>
</dbReference>
<organism evidence="15 16">
    <name type="scientific">Anopheles dirus</name>
    <dbReference type="NCBI Taxonomy" id="7168"/>
    <lineage>
        <taxon>Eukaryota</taxon>
        <taxon>Metazoa</taxon>
        <taxon>Ecdysozoa</taxon>
        <taxon>Arthropoda</taxon>
        <taxon>Hexapoda</taxon>
        <taxon>Insecta</taxon>
        <taxon>Pterygota</taxon>
        <taxon>Neoptera</taxon>
        <taxon>Endopterygota</taxon>
        <taxon>Diptera</taxon>
        <taxon>Nematocera</taxon>
        <taxon>Culicoidea</taxon>
        <taxon>Culicidae</taxon>
        <taxon>Anophelinae</taxon>
        <taxon>Anopheles</taxon>
    </lineage>
</organism>
<dbReference type="PROSITE" id="PS00981">
    <property type="entry name" value="G_PROTEIN_RECEP_F3_3"/>
    <property type="match status" value="1"/>
</dbReference>
<feature type="region of interest" description="Disordered" evidence="12">
    <location>
        <begin position="67"/>
        <end position="94"/>
    </location>
</feature>
<accession>A0A182NLU4</accession>
<sequence>MPLPSPPPPQGRGLRLCNDDAMQLITTRTMTNTMYLISTIVIICFLELIVSRDVYDHYDHSLRRGHRGLHQEQQQQQEQHHQYNNVNHNGKHGNYRQPYCGRQVMFYEKAHHHGGHSHHQARADKIAMKHKRHYYGSQRQRAGNASSPGWTTTLVHGRPDGPPEQTLLMLQDDQAAKQAKHGIAVWPVKREAVVEGDLILGGLMMVHSREDSVTCGPIMPQGGIQALETMLFTLDQINAQGLVPNVTIGAHILDDCDKDTYGLEMAVDFIKGSISNIDDINDYDNCSKGHKKKIISGVVGAASSVTSIQVANLLRLFKIPQVSFFSTSPELSNKQRFEYFSRTIPSDHYQVKAIVDIVQKLGWSYISIIYEESNYGIKAFEELDDLLAKHSICIAVKEKLVKDSGVADTIAYDNIVLKLLTKPRAKGVIIFGSDQEVAEVMKAVRRQNVTGVFSWIGSDGWSARNLVSDGNEAEVEGTLSVQPQANPVIGFEDYFLNLTVINNKRNPWFVEFWENNFQCKYPHSPYTPYNKDYKTTCSTTEKLSKGDLDFEDQLQFVSDAVMAFGHAFKNMHQELCGGKPGLCDAMNPTKGSELLKYLRKADFTGLSSDRFNFDVNGDGPARYNIIHFKQVAPERYKWIKVGEYYQGELRLNMQDIQFRTKDSMPPESVCSRPCERGQAKKYVEGEGCCWHCFNCTQYQIRSPNDETHCVNCPRGTLPDVYHEECQQIPESYLRPESFYAIGAMTFSSFGILITFFVIGVFLKHNDTPIVRASGRELSYVLLSGILLCFGVTYTLVIKPNDIVCGVQRFWSGFSFTVVYAALLTKTNRIARIFNASTKSAKRPSFISPHSQLVICGILVSFQILINAVWMIVSPAHAMHYYPTREDNLLVCNSYTDASYMIAFFYPIFLIVICTVYAVLTRKTPEAFNESKYIGFTMYTTCVIWLAFIPLYFGTANNVQLRIFTMSMTISLSATVTLVCLFSPKLYIILIRPERNIRQSMMPIRYSTINKTTGSAQSSVMAAVIVTAATCNENEKVIKSTSNENIPAAY</sequence>
<dbReference type="Proteomes" id="UP000075884">
    <property type="component" value="Unassembled WGS sequence"/>
</dbReference>
<dbReference type="InterPro" id="IPR017978">
    <property type="entry name" value="GPCR_3_C"/>
</dbReference>
<dbReference type="CDD" id="cd06362">
    <property type="entry name" value="PBP1_mGluR"/>
    <property type="match status" value="1"/>
</dbReference>
<feature type="transmembrane region" description="Helical" evidence="13">
    <location>
        <begin position="958"/>
        <end position="981"/>
    </location>
</feature>
<feature type="domain" description="G-protein coupled receptors family 3 profile" evidence="14">
    <location>
        <begin position="739"/>
        <end position="1004"/>
    </location>
</feature>
<evidence type="ECO:0000256" key="10">
    <source>
        <dbReference type="ARBA" id="ARBA00023224"/>
    </source>
</evidence>
<reference evidence="16" key="1">
    <citation type="submission" date="2013-03" db="EMBL/GenBank/DDBJ databases">
        <title>The Genome Sequence of Anopheles dirus WRAIR2.</title>
        <authorList>
            <consortium name="The Broad Institute Genomics Platform"/>
            <person name="Neafsey D.E."/>
            <person name="Walton C."/>
            <person name="Walker B."/>
            <person name="Young S.K."/>
            <person name="Zeng Q."/>
            <person name="Gargeya S."/>
            <person name="Fitzgerald M."/>
            <person name="Haas B."/>
            <person name="Abouelleil A."/>
            <person name="Allen A.W."/>
            <person name="Alvarado L."/>
            <person name="Arachchi H.M."/>
            <person name="Berlin A.M."/>
            <person name="Chapman S.B."/>
            <person name="Gainer-Dewar J."/>
            <person name="Goldberg J."/>
            <person name="Griggs A."/>
            <person name="Gujja S."/>
            <person name="Hansen M."/>
            <person name="Howarth C."/>
            <person name="Imamovic A."/>
            <person name="Ireland A."/>
            <person name="Larimer J."/>
            <person name="McCowan C."/>
            <person name="Murphy C."/>
            <person name="Pearson M."/>
            <person name="Poon T.W."/>
            <person name="Priest M."/>
            <person name="Roberts A."/>
            <person name="Saif S."/>
            <person name="Shea T."/>
            <person name="Sisk P."/>
            <person name="Sykes S."/>
            <person name="Wortman J."/>
            <person name="Nusbaum C."/>
            <person name="Birren B."/>
        </authorList>
    </citation>
    <scope>NUCLEOTIDE SEQUENCE [LARGE SCALE GENOMIC DNA]</scope>
    <source>
        <strain evidence="16">WRAIR2</strain>
    </source>
</reference>
<keyword evidence="3" id="KW-1003">Cell membrane</keyword>
<keyword evidence="5 13" id="KW-1133">Transmembrane helix</keyword>
<proteinExistence type="inferred from homology"/>
<dbReference type="PANTHER" id="PTHR24060">
    <property type="entry name" value="METABOTROPIC GLUTAMATE RECEPTOR"/>
    <property type="match status" value="1"/>
</dbReference>
<dbReference type="InterPro" id="IPR050726">
    <property type="entry name" value="mGluR"/>
</dbReference>
<feature type="transmembrane region" description="Helical" evidence="13">
    <location>
        <begin position="851"/>
        <end position="872"/>
    </location>
</feature>
<evidence type="ECO:0000256" key="12">
    <source>
        <dbReference type="SAM" id="MobiDB-lite"/>
    </source>
</evidence>
<dbReference type="GO" id="GO:0005886">
    <property type="term" value="C:plasma membrane"/>
    <property type="evidence" value="ECO:0007669"/>
    <property type="project" value="UniProtKB-SubCell"/>
</dbReference>
<keyword evidence="10" id="KW-0807">Transducer</keyword>
<feature type="transmembrane region" description="Helical" evidence="13">
    <location>
        <begin position="809"/>
        <end position="830"/>
    </location>
</feature>
<dbReference type="InterPro" id="IPR028082">
    <property type="entry name" value="Peripla_BP_I"/>
</dbReference>
<keyword evidence="7 13" id="KW-0472">Membrane</keyword>